<dbReference type="Gene3D" id="3.40.50.1820">
    <property type="entry name" value="alpha/beta hydrolase"/>
    <property type="match status" value="1"/>
</dbReference>
<proteinExistence type="predicted"/>
<protein>
    <recommendedName>
        <fullName evidence="4">PGAP1-like protein</fullName>
    </recommendedName>
</protein>
<dbReference type="Proteomes" id="UP000059574">
    <property type="component" value="Chromosome"/>
</dbReference>
<gene>
    <name evidence="2" type="ORF">AS189_02120</name>
</gene>
<name>A0A0S2LVM5_9MICC</name>
<reference evidence="3" key="1">
    <citation type="submission" date="2015-11" db="EMBL/GenBank/DDBJ databases">
        <authorList>
            <person name="Kumar R."/>
            <person name="Singh D."/>
            <person name="Swarnkar M.K."/>
            <person name="Singh A.K."/>
            <person name="Kumar S."/>
        </authorList>
    </citation>
    <scope>NUCLEOTIDE SEQUENCE [LARGE SCALE GENOMIC DNA]</scope>
    <source>
        <strain evidence="3">ERGS4:06</strain>
    </source>
</reference>
<evidence type="ECO:0000256" key="1">
    <source>
        <dbReference type="SAM" id="MobiDB-lite"/>
    </source>
</evidence>
<reference evidence="2 3" key="2">
    <citation type="journal article" date="2016" name="J. Biotechnol.">
        <title>Complete genome sequence of Arthrobacter alpinus ERGS4:06, a yellow pigmented bacterium tolerant to cold and radiations isolated from Sikkim Himalaya.</title>
        <authorList>
            <person name="Kumar R."/>
            <person name="Singh D."/>
            <person name="Swarnkar M.K."/>
            <person name="Singh A.K."/>
            <person name="Kumar S."/>
        </authorList>
    </citation>
    <scope>NUCLEOTIDE SEQUENCE [LARGE SCALE GENOMIC DNA]</scope>
    <source>
        <strain evidence="2 3">ERGS4:06</strain>
    </source>
</reference>
<dbReference type="EMBL" id="CP013200">
    <property type="protein sequence ID" value="ALO65507.1"/>
    <property type="molecule type" value="Genomic_DNA"/>
</dbReference>
<dbReference type="SUPFAM" id="SSF53474">
    <property type="entry name" value="alpha/beta-Hydrolases"/>
    <property type="match status" value="1"/>
</dbReference>
<sequence length="553" mass="57805">MGLDIEGGSVAVGVQVRDSPAQCNGELYGGEGGSMSDQEGDSTTFSIEGGVGSISYTLAEIAGVGDHLGSLAHLMIPLVNSLQAEWAWLVGVTTAALPYPYGPVDALRNSVWTAGRAQVDIAALARKAQLAKANYEAAEAHNVAVVARMGRIDALRQGLNAWSLGPFAPLGVAADVSALLRQPGAGLRDVMEKILNNGGGYAAGLLGPGYAMAYLLSQIRRQGQPGVIPAVVLRKFFDEAGLAQPGKVAVRAVPAQEWDPEEPYFPPGHASSAEGTSWKLRASIEGLLAGSSDAYKYPPGSIGVVRIERPDGSNVWVVHLPGTEDWSTVDSTNPFDMEGNMEGLTAAQREAFEQQEVVVQQLIKEALRASGALPGEDVLLTGHSGGGIHAAAAAADPTFRAEVNVKMIVIAGSPARNADVPEGIAVVDLENEHDIVTAGDYGPPEAAPNWVTVTSHRPPMAEDGDLGEVIEQAHSLDNYLVDAAALDQSDNPAVEASRDTLRTILGAGVGGAAVAGTKWVYQGRDVKDQSKPAPKPIPMPKPTRRSIKPTRLA</sequence>
<evidence type="ECO:0000313" key="3">
    <source>
        <dbReference type="Proteomes" id="UP000059574"/>
    </source>
</evidence>
<organism evidence="2 3">
    <name type="scientific">Arthrobacter alpinus</name>
    <dbReference type="NCBI Taxonomy" id="656366"/>
    <lineage>
        <taxon>Bacteria</taxon>
        <taxon>Bacillati</taxon>
        <taxon>Actinomycetota</taxon>
        <taxon>Actinomycetes</taxon>
        <taxon>Micrococcales</taxon>
        <taxon>Micrococcaceae</taxon>
        <taxon>Arthrobacter</taxon>
    </lineage>
</organism>
<feature type="region of interest" description="Disordered" evidence="1">
    <location>
        <begin position="524"/>
        <end position="553"/>
    </location>
</feature>
<evidence type="ECO:0000313" key="2">
    <source>
        <dbReference type="EMBL" id="ALO65507.1"/>
    </source>
</evidence>
<dbReference type="AlphaFoldDB" id="A0A0S2LVM5"/>
<feature type="compositionally biased region" description="Basic residues" evidence="1">
    <location>
        <begin position="542"/>
        <end position="553"/>
    </location>
</feature>
<accession>A0A0S2LVM5</accession>
<evidence type="ECO:0008006" key="4">
    <source>
        <dbReference type="Google" id="ProtNLM"/>
    </source>
</evidence>
<dbReference type="InterPro" id="IPR029058">
    <property type="entry name" value="AB_hydrolase_fold"/>
</dbReference>